<proteinExistence type="predicted"/>
<dbReference type="EMBL" id="JABBGM010000014">
    <property type="protein sequence ID" value="NML95881.1"/>
    <property type="molecule type" value="Genomic_DNA"/>
</dbReference>
<dbReference type="GO" id="GO:0004519">
    <property type="term" value="F:endonuclease activity"/>
    <property type="evidence" value="ECO:0007669"/>
    <property type="project" value="InterPro"/>
</dbReference>
<evidence type="ECO:0000313" key="2">
    <source>
        <dbReference type="EMBL" id="NML95881.1"/>
    </source>
</evidence>
<dbReference type="Proteomes" id="UP000583556">
    <property type="component" value="Unassembled WGS sequence"/>
</dbReference>
<organism evidence="2 3">
    <name type="scientific">Novosphingobium olei</name>
    <dbReference type="NCBI Taxonomy" id="2728851"/>
    <lineage>
        <taxon>Bacteria</taxon>
        <taxon>Pseudomonadati</taxon>
        <taxon>Pseudomonadota</taxon>
        <taxon>Alphaproteobacteria</taxon>
        <taxon>Sphingomonadales</taxon>
        <taxon>Sphingomonadaceae</taxon>
        <taxon>Novosphingobium</taxon>
    </lineage>
</organism>
<sequence length="932" mass="102511">MRQLLVAHGLIQKSSSSALRSTASDGWTLRSAALDRVLSVEELATVLAHIAKRRGHAPWPTRRKDHGPGESVPAATETNPAGRTHGERIHGLRLLHQGGQPLDTSCERDAIVDEIRQIFTAQRRYSSAAATAELEEAYLILLSADQWGAKPPSLLPCPFEPGEYRTSIASPAFEAFRVVSIARWRLACEDSTKRTEAFDLARLHRELGCKAQISPTVLRAQTQGTCTTPLNPDARRLGKAEPCATLGTQVLRATLGENAWTSLSEDKPRIDAVADAVAAADSEKALHQKLASLGICDRDIMALSSGFASGIFRDYRRTARYSAKALRRLTEVMALGHSFDEATAALGYIEQGRAPDIAVTDRASFQNLIERTLTGIGDVRVRKVLTEGLKQLFAVRKRWGSATQVCISIDAAVGVARIGRLAARRRNDLRARKFEAERALAAATLGLDEVSDVTLMRYRLAKRQDWRCPMSGQYIDRGALTDEADFSIDLILPWSRFQDARPANLMLRSRAVGRSIATQTPLEWLERNGPPATVERFKEAIASSECLGEATKRRFLFASGESDVAARRAMTQDRRALAVRFRRAAQLIGADSNPESVHAPEVIAYASPAVLGLPLIGGFDKLAARLARPDDARRQALIALGMAVAQCDETFPCGPITSSCLHSAAEQWDAVFVAQGEQRRARGEGHEATVRRLVQEATGPVIYERRPIEELDAGDLARIKDPVRNCAIIAAIGSWIAAGKPKDRWPQAPSGLTIRKVRIRRSGRVGVRVRGGVAERGSIVRLDLYRKMSAKGAPEFFSIPVYRHQIADKRGWPAPPQQTCVARKNEVAWPFIEPGHQFLFSVYHGSLLEIEKPDGSTLRGYFKDFNRSTGVLSLAPDHSHRARKDRHGNSLDGIGIRRVAEIRKFSIDRLGVTGRIMREPCLWHGRAVPGEG</sequence>
<evidence type="ECO:0000256" key="1">
    <source>
        <dbReference type="SAM" id="MobiDB-lite"/>
    </source>
</evidence>
<name>A0A7Y0BU21_9SPHN</name>
<accession>A0A7Y0BU21</accession>
<protein>
    <submittedName>
        <fullName evidence="2">Uncharacterized protein</fullName>
    </submittedName>
</protein>
<dbReference type="NCBIfam" id="TIGR01865">
    <property type="entry name" value="cas_Csn1"/>
    <property type="match status" value="1"/>
</dbReference>
<comment type="caution">
    <text evidence="2">The sequence shown here is derived from an EMBL/GenBank/DDBJ whole genome shotgun (WGS) entry which is preliminary data.</text>
</comment>
<gene>
    <name evidence="2" type="ORF">HHL27_19585</name>
</gene>
<dbReference type="AlphaFoldDB" id="A0A7Y0BU21"/>
<keyword evidence="3" id="KW-1185">Reference proteome</keyword>
<dbReference type="InterPro" id="IPR028629">
    <property type="entry name" value="Cas9"/>
</dbReference>
<feature type="compositionally biased region" description="Basic residues" evidence="1">
    <location>
        <begin position="56"/>
        <end position="65"/>
    </location>
</feature>
<feature type="region of interest" description="Disordered" evidence="1">
    <location>
        <begin position="56"/>
        <end position="85"/>
    </location>
</feature>
<reference evidence="2 3" key="1">
    <citation type="submission" date="2020-04" db="EMBL/GenBank/DDBJ databases">
        <title>Novosphingobium sp. TW-4 isolated from soil.</title>
        <authorList>
            <person name="Dahal R.H."/>
            <person name="Chaudhary D.K."/>
        </authorList>
    </citation>
    <scope>NUCLEOTIDE SEQUENCE [LARGE SCALE GENOMIC DNA]</scope>
    <source>
        <strain evidence="2 3">TW-4</strain>
    </source>
</reference>
<evidence type="ECO:0000313" key="3">
    <source>
        <dbReference type="Proteomes" id="UP000583556"/>
    </source>
</evidence>